<dbReference type="Pfam" id="PF04672">
    <property type="entry name" value="Methyltransf_19"/>
    <property type="match status" value="1"/>
</dbReference>
<dbReference type="CDD" id="cd02440">
    <property type="entry name" value="AdoMet_MTases"/>
    <property type="match status" value="1"/>
</dbReference>
<keyword evidence="2" id="KW-1185">Reference proteome</keyword>
<dbReference type="PIRSF" id="PIRSF017393">
    <property type="entry name" value="MTase_SAV2177"/>
    <property type="match status" value="1"/>
</dbReference>
<keyword evidence="1" id="KW-0489">Methyltransferase</keyword>
<dbReference type="GO" id="GO:0032259">
    <property type="term" value="P:methylation"/>
    <property type="evidence" value="ECO:0007669"/>
    <property type="project" value="UniProtKB-KW"/>
</dbReference>
<protein>
    <submittedName>
        <fullName evidence="1">S-adenosyl methyltransferase</fullName>
    </submittedName>
</protein>
<dbReference type="STRING" id="1406858.GCA_000710895_00894"/>
<evidence type="ECO:0000313" key="1">
    <source>
        <dbReference type="EMBL" id="SUD48957.1"/>
    </source>
</evidence>
<dbReference type="InterPro" id="IPR029063">
    <property type="entry name" value="SAM-dependent_MTases_sf"/>
</dbReference>
<dbReference type="OrthoDB" id="4134439at2"/>
<reference evidence="1 2" key="1">
    <citation type="submission" date="2018-06" db="EMBL/GenBank/DDBJ databases">
        <authorList>
            <consortium name="Pathogen Informatics"/>
            <person name="Doyle S."/>
        </authorList>
    </citation>
    <scope>NUCLEOTIDE SEQUENCE [LARGE SCALE GENOMIC DNA]</scope>
    <source>
        <strain evidence="1 2">NCTC1934</strain>
    </source>
</reference>
<sequence>MTTLPDWAPPTVDPTVPCAARIYDYCVGGMHNFEVDREFVRRGSVLWPELPSIMRANRAFLRRATLELSRAGVRQFLDIGSGIPTSGNVHEVVQALDPAARVAYVDIDPVAVSMSRSLLTDVPNTVAVHGDFRNIDDILADPDIRGLIDFDQPVAVLLVAILHFIPDSADPAGLIARIRDALPKGSYLALSHFSSDGPPEAVQGVIDMTRATPTPLQLRPYDRVRTLFDGFELLEPGLVTLERWRPDAEEPAEPATNRFHDYAGVGMTR</sequence>
<gene>
    <name evidence="1" type="ORF">NCTC1934_06305</name>
</gene>
<proteinExistence type="predicted"/>
<dbReference type="InterPro" id="IPR006764">
    <property type="entry name" value="SAM_dep_MeTrfase_SAV2177_type"/>
</dbReference>
<evidence type="ECO:0000313" key="2">
    <source>
        <dbReference type="Proteomes" id="UP000255467"/>
    </source>
</evidence>
<dbReference type="GO" id="GO:0008168">
    <property type="term" value="F:methyltransferase activity"/>
    <property type="evidence" value="ECO:0007669"/>
    <property type="project" value="UniProtKB-KW"/>
</dbReference>
<dbReference type="AlphaFoldDB" id="A0A379JK64"/>
<organism evidence="1 2">
    <name type="scientific">Nocardia otitidiscaviarum</name>
    <dbReference type="NCBI Taxonomy" id="1823"/>
    <lineage>
        <taxon>Bacteria</taxon>
        <taxon>Bacillati</taxon>
        <taxon>Actinomycetota</taxon>
        <taxon>Actinomycetes</taxon>
        <taxon>Mycobacteriales</taxon>
        <taxon>Nocardiaceae</taxon>
        <taxon>Nocardia</taxon>
    </lineage>
</organism>
<dbReference type="SUPFAM" id="SSF53335">
    <property type="entry name" value="S-adenosyl-L-methionine-dependent methyltransferases"/>
    <property type="match status" value="1"/>
</dbReference>
<dbReference type="RefSeq" id="WP_039818689.1">
    <property type="nucleotide sequence ID" value="NZ_UGRY01000006.1"/>
</dbReference>
<dbReference type="Proteomes" id="UP000255467">
    <property type="component" value="Unassembled WGS sequence"/>
</dbReference>
<accession>A0A379JK64</accession>
<name>A0A379JK64_9NOCA</name>
<dbReference type="Gene3D" id="3.40.50.150">
    <property type="entry name" value="Vaccinia Virus protein VP39"/>
    <property type="match status" value="1"/>
</dbReference>
<keyword evidence="1" id="KW-0808">Transferase</keyword>
<dbReference type="EMBL" id="UGRY01000006">
    <property type="protein sequence ID" value="SUD48957.1"/>
    <property type="molecule type" value="Genomic_DNA"/>
</dbReference>